<protein>
    <submittedName>
        <fullName evidence="1">Uncharacterized protein</fullName>
    </submittedName>
</protein>
<dbReference type="EMBL" id="CAMXCT020001569">
    <property type="protein sequence ID" value="CAL1144643.1"/>
    <property type="molecule type" value="Genomic_DNA"/>
</dbReference>
<dbReference type="AlphaFoldDB" id="A0A9P1CIG0"/>
<dbReference type="Proteomes" id="UP001152797">
    <property type="component" value="Unassembled WGS sequence"/>
</dbReference>
<feature type="non-terminal residue" evidence="1">
    <location>
        <position position="766"/>
    </location>
</feature>
<keyword evidence="3" id="KW-1185">Reference proteome</keyword>
<reference evidence="2" key="2">
    <citation type="submission" date="2024-04" db="EMBL/GenBank/DDBJ databases">
        <authorList>
            <person name="Chen Y."/>
            <person name="Shah S."/>
            <person name="Dougan E. K."/>
            <person name="Thang M."/>
            <person name="Chan C."/>
        </authorList>
    </citation>
    <scope>NUCLEOTIDE SEQUENCE [LARGE SCALE GENOMIC DNA]</scope>
</reference>
<accession>A0A9P1CIG0</accession>
<dbReference type="EMBL" id="CAMXCT010001569">
    <property type="protein sequence ID" value="CAI3991268.1"/>
    <property type="molecule type" value="Genomic_DNA"/>
</dbReference>
<name>A0A9P1CIG0_9DINO</name>
<reference evidence="1" key="1">
    <citation type="submission" date="2022-10" db="EMBL/GenBank/DDBJ databases">
        <authorList>
            <person name="Chen Y."/>
            <person name="Dougan E. K."/>
            <person name="Chan C."/>
            <person name="Rhodes N."/>
            <person name="Thang M."/>
        </authorList>
    </citation>
    <scope>NUCLEOTIDE SEQUENCE</scope>
</reference>
<organism evidence="1">
    <name type="scientific">Cladocopium goreaui</name>
    <dbReference type="NCBI Taxonomy" id="2562237"/>
    <lineage>
        <taxon>Eukaryota</taxon>
        <taxon>Sar</taxon>
        <taxon>Alveolata</taxon>
        <taxon>Dinophyceae</taxon>
        <taxon>Suessiales</taxon>
        <taxon>Symbiodiniaceae</taxon>
        <taxon>Cladocopium</taxon>
    </lineage>
</organism>
<dbReference type="EMBL" id="CAMXCT030001569">
    <property type="protein sequence ID" value="CAL4778580.1"/>
    <property type="molecule type" value="Genomic_DNA"/>
</dbReference>
<comment type="caution">
    <text evidence="1">The sequence shown here is derived from an EMBL/GenBank/DDBJ whole genome shotgun (WGS) entry which is preliminary data.</text>
</comment>
<feature type="non-terminal residue" evidence="1">
    <location>
        <position position="1"/>
    </location>
</feature>
<evidence type="ECO:0000313" key="3">
    <source>
        <dbReference type="Proteomes" id="UP001152797"/>
    </source>
</evidence>
<gene>
    <name evidence="1" type="ORF">C1SCF055_LOCUS18190</name>
</gene>
<proteinExistence type="predicted"/>
<sequence length="766" mass="84548">APRLSVLGLRRSGLSFLTRVTWTKCDTRRTRVAGIEFLEKLYQDRRQPLRGFSAKCVPPWLLSLSKSLPIKLSAKTLASIIDRVDVAVVRELAAFQSLHCNGQDVVSIQFWKGQYLLPSNIRKSNASGMSEFTPESQLWFVQRMNLEVLKEKETRLKPDNDGASTDAKLSWNWVPESKRARLRELAIKLAKSGIHQEESAIKEAVLAAWASRELDGDLEAGTPLRLWTSYARASARKVAQQQQLAHQQKILQQQKVREEAEKLKMAAQENSAAWHEANVQLFQAEASKYMLQFQEKLLPLIREAAKSLTLGAKKEESVSQPGFSYIPSLKAKTSGEDERLGATIINWLADTLDGAAILVLRPSTTESCWAMLAAIVAFLRQASGSPGSSKLEYRLCTANLPGKDGSEGWLPVLCISAPISSGVSQRLQQSKPWQTGKIIGEFLVKEAKNGKSKRFMGDQLPGECLHSLLQALSIIPLLPGEHVCELEPGTELLAACFSNSKELYEKERGSGGWLGAHVHPSPAKEATIKEALQRQSREHKIKRRQLREAKSVTDVALGAVAEAVALSEMLPDCLGAAPKLLVDDHNFFGLCQANFTTASSGLQVEIPDQKDKGLTTMRSVQYSDQELQLVSDAGAALACLGLNKAALSLFGLSQEGGPQELSRFGATASSLSIVNRWRPGMRLLQARAAFVPLDGECRDDLASEMLEVLVWDPSWTAFWQKLLASTQELASGQNVDEKLFQHLCETARQKAKSTRVEEPRNLRPVQ</sequence>
<evidence type="ECO:0000313" key="1">
    <source>
        <dbReference type="EMBL" id="CAI3991268.1"/>
    </source>
</evidence>
<evidence type="ECO:0000313" key="2">
    <source>
        <dbReference type="EMBL" id="CAL1144643.1"/>
    </source>
</evidence>